<feature type="region of interest" description="Disordered" evidence="1">
    <location>
        <begin position="186"/>
        <end position="230"/>
    </location>
</feature>
<dbReference type="EMBL" id="CAWUFR010000133">
    <property type="protein sequence ID" value="CAK6969239.1"/>
    <property type="molecule type" value="Genomic_DNA"/>
</dbReference>
<dbReference type="PANTHER" id="PTHR38654">
    <property type="entry name" value="BUCKY BALL-RELATED"/>
    <property type="match status" value="1"/>
</dbReference>
<proteinExistence type="predicted"/>
<evidence type="ECO:0000313" key="3">
    <source>
        <dbReference type="Proteomes" id="UP001314229"/>
    </source>
</evidence>
<evidence type="ECO:0000256" key="1">
    <source>
        <dbReference type="SAM" id="MobiDB-lite"/>
    </source>
</evidence>
<sequence length="892" mass="100945">MFSICFVVGKPQFVMLQNFQQRNKHFKQFFELTSFSDMEAATSTLQHSYGLGPRSPNAPHGGQLAQGPHQSDQGPSGAPRPEQQPHHKPFFYIQPMQPCLPMQNMQWPAPMPMPVSYNPYYGYPGLGYSMPVMPHYQPNPYMEPPGFVVPHTHLHLTDYRRMLNPQYYQTMAYHARRFRYQHNAPAREMTSSEVQTEPLSGTQRTSTPGSSTVEASSVIPVHSSISDTPTSQLLSPALAMQKGDHSLELKDMVPSSTTRTPPNGSFVIQTEEVTIECCTTPVGLQVLHSHETAEVSHRFSKDVVQCSSIVQGHVLQDDGPCLLADRSEQSLQACPDILLVGTPSSGDKIPELEESSSQLDPVTVTSKLDSQVATHGEVEETRSEKDLSMISKNTHFKVIHLPFDPKYLEELQKMESTVWSMDETLIPSPESLIQNSLTEFYDETLAAVARVPSADALMLREEIPTEEIVPMIEMPPLAEDKLEDMVPTAEGPGDEMVSEADMCLVMDVPVEEETPEAEVTLATNLLLSNNPPLKADRNRHRQETHIQDHQDTSFESLPAYLPSTSWLADFDNVYYSSKMPPTPKKQSKPLGKFDLDVPTRRRKLDLEYKEQPTVRKPKERYKPKGKVDRRSLSDHECCLSKNFNENAFTPFASQRERLCSGCLTKRQICTSPSTGLDGRLLKRKTPPFQQWNDPRLPTCDACKSHSKKRLMRKHSSSDVRGPHHVHDTEGESSENSSCRNRSEWRVAEDTRRLNDLKRPLASKQNLEKYPAATYPKLREKNCVCNEPQHQPVVLERQHHCPHGNTIREMDENCTVPLSPQDKWRDQIYLTQRWQTGKSWKAVVPNPDGSKNEARSQHLNKHKTSQPQSQGFLLASHSTLTLLYFKISTMQVI</sequence>
<keyword evidence="3" id="KW-1185">Reference proteome</keyword>
<dbReference type="Proteomes" id="UP001314229">
    <property type="component" value="Unassembled WGS sequence"/>
</dbReference>
<feature type="compositionally biased region" description="Basic and acidic residues" evidence="1">
    <location>
        <begin position="715"/>
        <end position="729"/>
    </location>
</feature>
<dbReference type="InterPro" id="IPR053309">
    <property type="entry name" value="Balbiani_Body_Formation"/>
</dbReference>
<accession>A0AAV1PE74</accession>
<protein>
    <submittedName>
        <fullName evidence="2">Bucky ball</fullName>
    </submittedName>
</protein>
<feature type="compositionally biased region" description="Polar residues" evidence="1">
    <location>
        <begin position="189"/>
        <end position="215"/>
    </location>
</feature>
<dbReference type="AlphaFoldDB" id="A0AAV1PE74"/>
<feature type="region of interest" description="Disordered" evidence="1">
    <location>
        <begin position="47"/>
        <end position="88"/>
    </location>
</feature>
<dbReference type="PANTHER" id="PTHR38654:SF1">
    <property type="entry name" value="BUCKY BALL"/>
    <property type="match status" value="1"/>
</dbReference>
<reference evidence="2 3" key="1">
    <citation type="submission" date="2024-01" db="EMBL/GenBank/DDBJ databases">
        <authorList>
            <person name="Alioto T."/>
            <person name="Alioto T."/>
            <person name="Gomez Garrido J."/>
        </authorList>
    </citation>
    <scope>NUCLEOTIDE SEQUENCE [LARGE SCALE GENOMIC DNA]</scope>
</reference>
<gene>
    <name evidence="2" type="ORF">FSCOSCO3_A026730</name>
</gene>
<evidence type="ECO:0000313" key="2">
    <source>
        <dbReference type="EMBL" id="CAK6969239.1"/>
    </source>
</evidence>
<comment type="caution">
    <text evidence="2">The sequence shown here is derived from an EMBL/GenBank/DDBJ whole genome shotgun (WGS) entry which is preliminary data.</text>
</comment>
<organism evidence="2 3">
    <name type="scientific">Scomber scombrus</name>
    <name type="common">Atlantic mackerel</name>
    <name type="synonym">Scomber vernalis</name>
    <dbReference type="NCBI Taxonomy" id="13677"/>
    <lineage>
        <taxon>Eukaryota</taxon>
        <taxon>Metazoa</taxon>
        <taxon>Chordata</taxon>
        <taxon>Craniata</taxon>
        <taxon>Vertebrata</taxon>
        <taxon>Euteleostomi</taxon>
        <taxon>Actinopterygii</taxon>
        <taxon>Neopterygii</taxon>
        <taxon>Teleostei</taxon>
        <taxon>Neoteleostei</taxon>
        <taxon>Acanthomorphata</taxon>
        <taxon>Pelagiaria</taxon>
        <taxon>Scombriformes</taxon>
        <taxon>Scombridae</taxon>
        <taxon>Scomber</taxon>
    </lineage>
</organism>
<name>A0AAV1PE74_SCOSC</name>
<feature type="region of interest" description="Disordered" evidence="1">
    <location>
        <begin position="707"/>
        <end position="744"/>
    </location>
</feature>
<feature type="region of interest" description="Disordered" evidence="1">
    <location>
        <begin position="840"/>
        <end position="869"/>
    </location>
</feature>